<dbReference type="GO" id="GO:0005886">
    <property type="term" value="C:plasma membrane"/>
    <property type="evidence" value="ECO:0007669"/>
    <property type="project" value="UniProtKB-SubCell"/>
</dbReference>
<dbReference type="InterPro" id="IPR005467">
    <property type="entry name" value="His_kinase_dom"/>
</dbReference>
<organism evidence="15 16">
    <name type="scientific">Nonomuraea wenchangensis</name>
    <dbReference type="NCBI Taxonomy" id="568860"/>
    <lineage>
        <taxon>Bacteria</taxon>
        <taxon>Bacillati</taxon>
        <taxon>Actinomycetota</taxon>
        <taxon>Actinomycetes</taxon>
        <taxon>Streptosporangiales</taxon>
        <taxon>Streptosporangiaceae</taxon>
        <taxon>Nonomuraea</taxon>
    </lineage>
</organism>
<dbReference type="STRING" id="568860.SAMN05421811_118102"/>
<accession>A0A1I0LK08</accession>
<dbReference type="OrthoDB" id="9786919at2"/>
<keyword evidence="9 12" id="KW-1133">Transmembrane helix</keyword>
<evidence type="ECO:0000259" key="14">
    <source>
        <dbReference type="PROSITE" id="PS50885"/>
    </source>
</evidence>
<dbReference type="Gene3D" id="1.10.287.130">
    <property type="match status" value="1"/>
</dbReference>
<evidence type="ECO:0000256" key="12">
    <source>
        <dbReference type="SAM" id="Phobius"/>
    </source>
</evidence>
<dbReference type="SMART" id="SM00388">
    <property type="entry name" value="HisKA"/>
    <property type="match status" value="1"/>
</dbReference>
<dbReference type="InterPro" id="IPR003594">
    <property type="entry name" value="HATPase_dom"/>
</dbReference>
<keyword evidence="16" id="KW-1185">Reference proteome</keyword>
<evidence type="ECO:0000313" key="15">
    <source>
        <dbReference type="EMBL" id="SEU40649.1"/>
    </source>
</evidence>
<dbReference type="InterPro" id="IPR003661">
    <property type="entry name" value="HisK_dim/P_dom"/>
</dbReference>
<comment type="subcellular location">
    <subcellularLocation>
        <location evidence="3">Cell membrane</location>
    </subcellularLocation>
</comment>
<comment type="cofactor">
    <cofactor evidence="2">
        <name>a divalent metal cation</name>
        <dbReference type="ChEBI" id="CHEBI:60240"/>
    </cofactor>
</comment>
<keyword evidence="7 12" id="KW-0812">Transmembrane</keyword>
<dbReference type="Gene3D" id="6.10.340.10">
    <property type="match status" value="1"/>
</dbReference>
<gene>
    <name evidence="15" type="ORF">SAMN05421811_118102</name>
</gene>
<evidence type="ECO:0000256" key="7">
    <source>
        <dbReference type="ARBA" id="ARBA00022692"/>
    </source>
</evidence>
<dbReference type="PROSITE" id="PS50109">
    <property type="entry name" value="HIS_KIN"/>
    <property type="match status" value="1"/>
</dbReference>
<dbReference type="SMART" id="SM00304">
    <property type="entry name" value="HAMP"/>
    <property type="match status" value="1"/>
</dbReference>
<evidence type="ECO:0000313" key="16">
    <source>
        <dbReference type="Proteomes" id="UP000199361"/>
    </source>
</evidence>
<dbReference type="FunFam" id="1.10.287.130:FF:000001">
    <property type="entry name" value="Two-component sensor histidine kinase"/>
    <property type="match status" value="1"/>
</dbReference>
<proteinExistence type="predicted"/>
<dbReference type="SUPFAM" id="SSF55874">
    <property type="entry name" value="ATPase domain of HSP90 chaperone/DNA topoisomerase II/histidine kinase"/>
    <property type="match status" value="1"/>
</dbReference>
<dbReference type="GO" id="GO:0000155">
    <property type="term" value="F:phosphorelay sensor kinase activity"/>
    <property type="evidence" value="ECO:0007669"/>
    <property type="project" value="InterPro"/>
</dbReference>
<dbReference type="PRINTS" id="PR00344">
    <property type="entry name" value="BCTRLSENSOR"/>
</dbReference>
<evidence type="ECO:0000256" key="4">
    <source>
        <dbReference type="ARBA" id="ARBA00012438"/>
    </source>
</evidence>
<dbReference type="PROSITE" id="PS50885">
    <property type="entry name" value="HAMP"/>
    <property type="match status" value="1"/>
</dbReference>
<feature type="domain" description="HAMP" evidence="14">
    <location>
        <begin position="185"/>
        <end position="245"/>
    </location>
</feature>
<dbReference type="EMBL" id="FOHX01000018">
    <property type="protein sequence ID" value="SEU40649.1"/>
    <property type="molecule type" value="Genomic_DNA"/>
</dbReference>
<dbReference type="GO" id="GO:0005509">
    <property type="term" value="F:calcium ion binding"/>
    <property type="evidence" value="ECO:0007669"/>
    <property type="project" value="UniProtKB-ARBA"/>
</dbReference>
<evidence type="ECO:0000256" key="5">
    <source>
        <dbReference type="ARBA" id="ARBA00022553"/>
    </source>
</evidence>
<dbReference type="Gene3D" id="3.30.565.10">
    <property type="entry name" value="Histidine kinase-like ATPase, C-terminal domain"/>
    <property type="match status" value="1"/>
</dbReference>
<reference evidence="15 16" key="1">
    <citation type="submission" date="2016-10" db="EMBL/GenBank/DDBJ databases">
        <authorList>
            <person name="de Groot N.N."/>
        </authorList>
    </citation>
    <scope>NUCLEOTIDE SEQUENCE [LARGE SCALE GENOMIC DNA]</scope>
    <source>
        <strain evidence="15 16">CGMCC 4.5598</strain>
    </source>
</reference>
<dbReference type="CDD" id="cd00075">
    <property type="entry name" value="HATPase"/>
    <property type="match status" value="1"/>
</dbReference>
<dbReference type="InterPro" id="IPR003660">
    <property type="entry name" value="HAMP_dom"/>
</dbReference>
<dbReference type="InterPro" id="IPR050428">
    <property type="entry name" value="TCS_sensor_his_kinase"/>
</dbReference>
<dbReference type="AlphaFoldDB" id="A0A1I0LK08"/>
<keyword evidence="10" id="KW-0902">Two-component regulatory system</keyword>
<dbReference type="CDD" id="cd00082">
    <property type="entry name" value="HisKA"/>
    <property type="match status" value="1"/>
</dbReference>
<evidence type="ECO:0000256" key="1">
    <source>
        <dbReference type="ARBA" id="ARBA00000085"/>
    </source>
</evidence>
<evidence type="ECO:0000256" key="10">
    <source>
        <dbReference type="ARBA" id="ARBA00023012"/>
    </source>
</evidence>
<evidence type="ECO:0000256" key="9">
    <source>
        <dbReference type="ARBA" id="ARBA00022989"/>
    </source>
</evidence>
<feature type="transmembrane region" description="Helical" evidence="12">
    <location>
        <begin position="161"/>
        <end position="184"/>
    </location>
</feature>
<protein>
    <recommendedName>
        <fullName evidence="4">histidine kinase</fullName>
        <ecNumber evidence="4">2.7.13.3</ecNumber>
    </recommendedName>
</protein>
<dbReference type="Pfam" id="PF00512">
    <property type="entry name" value="HisKA"/>
    <property type="match status" value="1"/>
</dbReference>
<dbReference type="Pfam" id="PF02518">
    <property type="entry name" value="HATPase_c"/>
    <property type="match status" value="1"/>
</dbReference>
<sequence length="482" mass="51713">MRPHTLRGRLMAGVLVLLALACATIGVGTSIELERFLVDRLDQQLSMAAGRFAVTLEHRREEEREHGDSRGQSIGTLGVRMVNGQVINAAVVRSRSADDARLSLSAQDVAALAAVPVDGRGHAVELSELDDYRVMATRGKGGDVLVDGLPMEGVEATVHRLIFAELVVFAVVMATAGTAGAVWVRLSLRPLQRMAATAQRVSTLPLSSGEVALPDRVPVEDQRTEIGRLSEAFNRMLGHVGDALTRRHASEQRMRTFAADAGHELRTPLATIRAHTELARRHSAELPAEVGHSLERIEAESARMGTLVDDLLLLARIDAGRSLAREEVDLTRAVIDATGDARVSAPGHLWRLELPEEPVTVIGDAARLYQVVVNLLSNAALHTPRGTTVTVSVRVLSEEVELTVTDDGPGIPEEIQQELFERFVRADKGRSRALGGSGLGLAIVKAVTLAHEGAVSIQSRPGRTAFQVTLPASASRSEAGPH</sequence>
<dbReference type="Pfam" id="PF00672">
    <property type="entry name" value="HAMP"/>
    <property type="match status" value="1"/>
</dbReference>
<evidence type="ECO:0000259" key="13">
    <source>
        <dbReference type="PROSITE" id="PS50109"/>
    </source>
</evidence>
<keyword evidence="11 12" id="KW-0472">Membrane</keyword>
<comment type="catalytic activity">
    <reaction evidence="1">
        <text>ATP + protein L-histidine = ADP + protein N-phospho-L-histidine.</text>
        <dbReference type="EC" id="2.7.13.3"/>
    </reaction>
</comment>
<dbReference type="PANTHER" id="PTHR45436:SF5">
    <property type="entry name" value="SENSOR HISTIDINE KINASE TRCS"/>
    <property type="match status" value="1"/>
</dbReference>
<feature type="domain" description="Histidine kinase" evidence="13">
    <location>
        <begin position="260"/>
        <end position="474"/>
    </location>
</feature>
<dbReference type="PROSITE" id="PS51257">
    <property type="entry name" value="PROKAR_LIPOPROTEIN"/>
    <property type="match status" value="1"/>
</dbReference>
<dbReference type="FunFam" id="3.30.565.10:FF:000006">
    <property type="entry name" value="Sensor histidine kinase WalK"/>
    <property type="match status" value="1"/>
</dbReference>
<evidence type="ECO:0000256" key="3">
    <source>
        <dbReference type="ARBA" id="ARBA00004236"/>
    </source>
</evidence>
<dbReference type="SMART" id="SM00387">
    <property type="entry name" value="HATPase_c"/>
    <property type="match status" value="1"/>
</dbReference>
<name>A0A1I0LK08_9ACTN</name>
<evidence type="ECO:0000256" key="11">
    <source>
        <dbReference type="ARBA" id="ARBA00023136"/>
    </source>
</evidence>
<evidence type="ECO:0000256" key="8">
    <source>
        <dbReference type="ARBA" id="ARBA00022777"/>
    </source>
</evidence>
<keyword evidence="6" id="KW-0808">Transferase</keyword>
<dbReference type="SUPFAM" id="SSF47384">
    <property type="entry name" value="Homodimeric domain of signal transducing histidine kinase"/>
    <property type="match status" value="1"/>
</dbReference>
<dbReference type="Proteomes" id="UP000199361">
    <property type="component" value="Unassembled WGS sequence"/>
</dbReference>
<keyword evidence="8 15" id="KW-0418">Kinase</keyword>
<dbReference type="RefSeq" id="WP_091091839.1">
    <property type="nucleotide sequence ID" value="NZ_FOHX01000018.1"/>
</dbReference>
<dbReference type="InterPro" id="IPR036890">
    <property type="entry name" value="HATPase_C_sf"/>
</dbReference>
<evidence type="ECO:0000256" key="2">
    <source>
        <dbReference type="ARBA" id="ARBA00001968"/>
    </source>
</evidence>
<keyword evidence="5" id="KW-0597">Phosphoprotein</keyword>
<dbReference type="PANTHER" id="PTHR45436">
    <property type="entry name" value="SENSOR HISTIDINE KINASE YKOH"/>
    <property type="match status" value="1"/>
</dbReference>
<dbReference type="InterPro" id="IPR036097">
    <property type="entry name" value="HisK_dim/P_sf"/>
</dbReference>
<dbReference type="EC" id="2.7.13.3" evidence="4"/>
<dbReference type="InterPro" id="IPR004358">
    <property type="entry name" value="Sig_transdc_His_kin-like_C"/>
</dbReference>
<evidence type="ECO:0000256" key="6">
    <source>
        <dbReference type="ARBA" id="ARBA00022679"/>
    </source>
</evidence>
<dbReference type="CDD" id="cd06225">
    <property type="entry name" value="HAMP"/>
    <property type="match status" value="1"/>
</dbReference>